<evidence type="ECO:0000313" key="6">
    <source>
        <dbReference type="Proteomes" id="UP000611762"/>
    </source>
</evidence>
<dbReference type="GO" id="GO:0046872">
    <property type="term" value="F:metal ion binding"/>
    <property type="evidence" value="ECO:0007669"/>
    <property type="project" value="UniProtKB-KW"/>
</dbReference>
<comment type="similarity">
    <text evidence="1">Belongs to the HpcH/HpaI aldolase family.</text>
</comment>
<dbReference type="EMBL" id="JACRSU010000001">
    <property type="protein sequence ID" value="MBC8539643.1"/>
    <property type="molecule type" value="Genomic_DNA"/>
</dbReference>
<keyword evidence="6" id="KW-1185">Reference proteome</keyword>
<dbReference type="InterPro" id="IPR050251">
    <property type="entry name" value="HpcH-HpaI_aldolase"/>
</dbReference>
<name>A0A926HXR3_9FIRM</name>
<dbReference type="SUPFAM" id="SSF51621">
    <property type="entry name" value="Phosphoenolpyruvate/pyruvate domain"/>
    <property type="match status" value="1"/>
</dbReference>
<dbReference type="PANTHER" id="PTHR30502">
    <property type="entry name" value="2-KETO-3-DEOXY-L-RHAMNONATE ALDOLASE"/>
    <property type="match status" value="1"/>
</dbReference>
<evidence type="ECO:0000256" key="3">
    <source>
        <dbReference type="ARBA" id="ARBA00023239"/>
    </source>
</evidence>
<dbReference type="Pfam" id="PF03328">
    <property type="entry name" value="HpcH_HpaI"/>
    <property type="match status" value="1"/>
</dbReference>
<dbReference type="RefSeq" id="WP_249310862.1">
    <property type="nucleotide sequence ID" value="NZ_JACRSU010000001.1"/>
</dbReference>
<dbReference type="InterPro" id="IPR015813">
    <property type="entry name" value="Pyrv/PenolPyrv_kinase-like_dom"/>
</dbReference>
<dbReference type="AlphaFoldDB" id="A0A926HXR3"/>
<proteinExistence type="inferred from homology"/>
<dbReference type="GO" id="GO:0016832">
    <property type="term" value="F:aldehyde-lyase activity"/>
    <property type="evidence" value="ECO:0007669"/>
    <property type="project" value="TreeGrafter"/>
</dbReference>
<evidence type="ECO:0000256" key="2">
    <source>
        <dbReference type="ARBA" id="ARBA00022723"/>
    </source>
</evidence>
<sequence>MNELKRKIKFKEHTCGTIINMTDICVSDIFSRIGYDFLWIDFEHSYLSYEDILAHTTIAKANGTPVIVRVPQYDFTATKKVLEMGVDGIIFPMVKTPKEAKELIEFSLYPPEGTRGFGPMAAISYGLYDTNKYVKNANKDICRFVQIECGEIIDDLDELMRNECIDGYIFGPNDLSGSINDFLNVYDEKTTKLMEHTIKKLKENNKYVGIATGSNKQDVIAHWHNMGADMICSGGDYGFLTEGSVNMFNILKNNHKEGK</sequence>
<protein>
    <submittedName>
        <fullName evidence="5">Aldolase</fullName>
    </submittedName>
</protein>
<comment type="caution">
    <text evidence="5">The sequence shown here is derived from an EMBL/GenBank/DDBJ whole genome shotgun (WGS) entry which is preliminary data.</text>
</comment>
<keyword evidence="3" id="KW-0456">Lyase</keyword>
<dbReference type="InterPro" id="IPR040442">
    <property type="entry name" value="Pyrv_kinase-like_dom_sf"/>
</dbReference>
<organism evidence="5 6">
    <name type="scientific">Congzhengia minquanensis</name>
    <dbReference type="NCBI Taxonomy" id="2763657"/>
    <lineage>
        <taxon>Bacteria</taxon>
        <taxon>Bacillati</taxon>
        <taxon>Bacillota</taxon>
        <taxon>Clostridia</taxon>
        <taxon>Eubacteriales</taxon>
        <taxon>Oscillospiraceae</taxon>
        <taxon>Congzhengia</taxon>
    </lineage>
</organism>
<dbReference type="Proteomes" id="UP000611762">
    <property type="component" value="Unassembled WGS sequence"/>
</dbReference>
<accession>A0A926HXR3</accession>
<feature type="domain" description="HpcH/HpaI aldolase/citrate lyase" evidence="4">
    <location>
        <begin position="28"/>
        <end position="180"/>
    </location>
</feature>
<evidence type="ECO:0000313" key="5">
    <source>
        <dbReference type="EMBL" id="MBC8539643.1"/>
    </source>
</evidence>
<reference evidence="5" key="1">
    <citation type="submission" date="2020-08" db="EMBL/GenBank/DDBJ databases">
        <title>Genome public.</title>
        <authorList>
            <person name="Liu C."/>
            <person name="Sun Q."/>
        </authorList>
    </citation>
    <scope>NUCLEOTIDE SEQUENCE</scope>
    <source>
        <strain evidence="5">H8</strain>
    </source>
</reference>
<dbReference type="Gene3D" id="3.20.20.60">
    <property type="entry name" value="Phosphoenolpyruvate-binding domains"/>
    <property type="match status" value="1"/>
</dbReference>
<gene>
    <name evidence="5" type="ORF">H8698_01480</name>
</gene>
<evidence type="ECO:0000256" key="1">
    <source>
        <dbReference type="ARBA" id="ARBA00005568"/>
    </source>
</evidence>
<dbReference type="PANTHER" id="PTHR30502:SF0">
    <property type="entry name" value="PHOSPHOENOLPYRUVATE CARBOXYLASE FAMILY PROTEIN"/>
    <property type="match status" value="1"/>
</dbReference>
<dbReference type="GO" id="GO:0005737">
    <property type="term" value="C:cytoplasm"/>
    <property type="evidence" value="ECO:0007669"/>
    <property type="project" value="TreeGrafter"/>
</dbReference>
<dbReference type="InterPro" id="IPR005000">
    <property type="entry name" value="Aldolase/citrate-lyase_domain"/>
</dbReference>
<evidence type="ECO:0000259" key="4">
    <source>
        <dbReference type="Pfam" id="PF03328"/>
    </source>
</evidence>
<keyword evidence="2" id="KW-0479">Metal-binding</keyword>